<protein>
    <submittedName>
        <fullName evidence="1">Uncharacterized protein</fullName>
    </submittedName>
</protein>
<keyword evidence="2" id="KW-1185">Reference proteome</keyword>
<name>A0ABZ3EZ31_9FIRM</name>
<dbReference type="RefSeq" id="WP_342758212.1">
    <property type="nucleotide sequence ID" value="NZ_CP146256.1"/>
</dbReference>
<accession>A0ABZ3EZ31</accession>
<dbReference type="Proteomes" id="UP001451571">
    <property type="component" value="Chromosome"/>
</dbReference>
<evidence type="ECO:0000313" key="1">
    <source>
        <dbReference type="EMBL" id="XAH74623.1"/>
    </source>
</evidence>
<proteinExistence type="predicted"/>
<sequence>MKKNIRFENKDYDLDSCPETWKMYTEAYKTSFEDLLNFDLLEDKGTNRPPRCYIKSKKSSEESNLKLKMAGDTIFNFGSNKSTNTRRNRYYEKYKNLLYRDFKDDEDKLQEYLGELKDCNKKYHELENFSFMPMTGGMQAVKGIFLQENIAAFIAELEDYYKKKKLGEEDNHCFMTYRKGEGRGKISPKNKEALKNFLKSFIDHIDYFERIYLVNYNEFEELIKINAGKIDSGKKVVNYMGFAKKYWIARGRIGGATDLFRT</sequence>
<dbReference type="EMBL" id="CP146256">
    <property type="protein sequence ID" value="XAH74623.1"/>
    <property type="molecule type" value="Genomic_DNA"/>
</dbReference>
<reference evidence="1 2" key="1">
    <citation type="submission" date="2024-02" db="EMBL/GenBank/DDBJ databases">
        <title>Bacterial strain from lacustrine sediment.</title>
        <authorList>
            <person name="Petit C."/>
            <person name="Fadhlaoui K."/>
        </authorList>
    </citation>
    <scope>NUCLEOTIDE SEQUENCE [LARGE SCALE GENOMIC DNA]</scope>
    <source>
        <strain evidence="1 2">IPX-CK</strain>
    </source>
</reference>
<gene>
    <name evidence="1" type="ORF">V6984_02340</name>
</gene>
<evidence type="ECO:0000313" key="2">
    <source>
        <dbReference type="Proteomes" id="UP001451571"/>
    </source>
</evidence>
<organism evidence="1 2">
    <name type="scientific">Kineothrix sedimenti</name>
    <dbReference type="NCBI Taxonomy" id="3123317"/>
    <lineage>
        <taxon>Bacteria</taxon>
        <taxon>Bacillati</taxon>
        <taxon>Bacillota</taxon>
        <taxon>Clostridia</taxon>
        <taxon>Lachnospirales</taxon>
        <taxon>Lachnospiraceae</taxon>
        <taxon>Kineothrix</taxon>
    </lineage>
</organism>